<protein>
    <submittedName>
        <fullName evidence="2">Uncharacterized protein</fullName>
    </submittedName>
</protein>
<evidence type="ECO:0000256" key="1">
    <source>
        <dbReference type="SAM" id="MobiDB-lite"/>
    </source>
</evidence>
<feature type="compositionally biased region" description="Basic and acidic residues" evidence="1">
    <location>
        <begin position="30"/>
        <end position="45"/>
    </location>
</feature>
<reference evidence="2 3" key="1">
    <citation type="submission" date="2017-11" db="EMBL/GenBank/DDBJ databases">
        <title>The genome of Rhizophagus clarus HR1 reveals common genetic basis of auxotrophy among arbuscular mycorrhizal fungi.</title>
        <authorList>
            <person name="Kobayashi Y."/>
        </authorList>
    </citation>
    <scope>NUCLEOTIDE SEQUENCE [LARGE SCALE GENOMIC DNA]</scope>
    <source>
        <strain evidence="2 3">HR1</strain>
    </source>
</reference>
<evidence type="ECO:0000313" key="3">
    <source>
        <dbReference type="Proteomes" id="UP000247702"/>
    </source>
</evidence>
<name>A0A2Z6REP7_9GLOM</name>
<feature type="region of interest" description="Disordered" evidence="1">
    <location>
        <begin position="1"/>
        <end position="45"/>
    </location>
</feature>
<gene>
    <name evidence="2" type="ORF">RclHR1_38950001</name>
</gene>
<comment type="caution">
    <text evidence="2">The sequence shown here is derived from an EMBL/GenBank/DDBJ whole genome shotgun (WGS) entry which is preliminary data.</text>
</comment>
<evidence type="ECO:0000313" key="2">
    <source>
        <dbReference type="EMBL" id="GBC00544.1"/>
    </source>
</evidence>
<accession>A0A2Z6REP7</accession>
<keyword evidence="3" id="KW-1185">Reference proteome</keyword>
<organism evidence="2 3">
    <name type="scientific">Rhizophagus clarus</name>
    <dbReference type="NCBI Taxonomy" id="94130"/>
    <lineage>
        <taxon>Eukaryota</taxon>
        <taxon>Fungi</taxon>
        <taxon>Fungi incertae sedis</taxon>
        <taxon>Mucoromycota</taxon>
        <taxon>Glomeromycotina</taxon>
        <taxon>Glomeromycetes</taxon>
        <taxon>Glomerales</taxon>
        <taxon>Glomeraceae</taxon>
        <taxon>Rhizophagus</taxon>
    </lineage>
</organism>
<feature type="compositionally biased region" description="Basic and acidic residues" evidence="1">
    <location>
        <begin position="9"/>
        <end position="22"/>
    </location>
</feature>
<feature type="non-terminal residue" evidence="2">
    <location>
        <position position="342"/>
    </location>
</feature>
<sequence length="342" mass="39971">MSQPSPSFHPEDKSNSENKTNSENDSPSELDQRYIEKKKDEKPIESKEAKKVKLISVENLKEKDTIKILSEDHYEVQQFLENIPTNTLKDGLTAVLPPGSLDIKPTFYIVEQHFIETEKSRFLDNSYILWQLSAEDNSNNNTTIGINLLYKEKAANNKNLKEDILAIAWLIYHLRTNLQEYYDNYLEKGMEFDGSKIKGAIFLTKNINDDHNSRINFPDKVDNSNMSLLIENMLTILDEIKSEDETSELSRKRNIKRYLYFHELYKKTLKAVAFKPKSFSETNASKVKDILENFLKKAEKKLTQRQWRSYRTSVERINKLWNICNKSFVIFNLVTSLTSNLF</sequence>
<dbReference type="AlphaFoldDB" id="A0A2Z6REP7"/>
<dbReference type="EMBL" id="BEXD01003218">
    <property type="protein sequence ID" value="GBC00544.1"/>
    <property type="molecule type" value="Genomic_DNA"/>
</dbReference>
<proteinExistence type="predicted"/>
<dbReference type="Proteomes" id="UP000247702">
    <property type="component" value="Unassembled WGS sequence"/>
</dbReference>